<protein>
    <recommendedName>
        <fullName evidence="1">DUF218 domain-containing protein</fullName>
    </recommendedName>
</protein>
<comment type="caution">
    <text evidence="2">The sequence shown here is derived from an EMBL/GenBank/DDBJ whole genome shotgun (WGS) entry which is preliminary data.</text>
</comment>
<dbReference type="InterPro" id="IPR051599">
    <property type="entry name" value="Cell_Envelope_Assoc"/>
</dbReference>
<dbReference type="STRING" id="28042.GU90_11500"/>
<dbReference type="GO" id="GO:0005886">
    <property type="term" value="C:plasma membrane"/>
    <property type="evidence" value="ECO:0007669"/>
    <property type="project" value="TreeGrafter"/>
</dbReference>
<name>A0A073AYH4_9PSEU</name>
<dbReference type="PANTHER" id="PTHR30336">
    <property type="entry name" value="INNER MEMBRANE PROTEIN, PROBABLE PERMEASE"/>
    <property type="match status" value="1"/>
</dbReference>
<dbReference type="OrthoDB" id="2216870at2"/>
<sequence length="218" mass="25094">MQTIPEQHRRDVEALWDYHNLHHEPVRCDAGIGLGSHDIGVAEHAAELFHRGYFPVVVFTGANAPTTVDRFPRGEAVHYREHALRLGVPDSAILVEPRATNTGENIEFSKELLCRRLPGITSIMLICRPYHQRRAYATAKKHWPEVRITCSSQQVRLDEYLRRIGDVDRVISMLVGETQRVIRYAERGFTVRQSMPEQVVAAYRRLVEAGYTRRLIRD</sequence>
<dbReference type="PANTHER" id="PTHR30336:SF20">
    <property type="entry name" value="DUF218 DOMAIN-CONTAINING PROTEIN"/>
    <property type="match status" value="1"/>
</dbReference>
<accession>A0A073AYH4</accession>
<dbReference type="InterPro" id="IPR003848">
    <property type="entry name" value="DUF218"/>
</dbReference>
<dbReference type="AlphaFoldDB" id="A0A073AYH4"/>
<reference evidence="2 3" key="1">
    <citation type="submission" date="2014-06" db="EMBL/GenBank/DDBJ databases">
        <title>Saccharopolyspora rectivirgula DSM-43113 Genome sequencing.</title>
        <authorList>
            <person name="Barrera C."/>
            <person name="Millon L."/>
            <person name="Rognon B."/>
            <person name="Zaugg C."/>
            <person name="Monod M."/>
        </authorList>
    </citation>
    <scope>NUCLEOTIDE SEQUENCE [LARGE SCALE GENOMIC DNA]</scope>
    <source>
        <strain evidence="2 3">DSM 43113</strain>
    </source>
</reference>
<evidence type="ECO:0000313" key="3">
    <source>
        <dbReference type="Proteomes" id="UP000031419"/>
    </source>
</evidence>
<feature type="domain" description="DUF218" evidence="1">
    <location>
        <begin position="41"/>
        <end position="143"/>
    </location>
</feature>
<evidence type="ECO:0000259" key="1">
    <source>
        <dbReference type="Pfam" id="PF02698"/>
    </source>
</evidence>
<keyword evidence="3" id="KW-1185">Reference proteome</keyword>
<organism evidence="2 3">
    <name type="scientific">Saccharopolyspora rectivirgula</name>
    <dbReference type="NCBI Taxonomy" id="28042"/>
    <lineage>
        <taxon>Bacteria</taxon>
        <taxon>Bacillati</taxon>
        <taxon>Actinomycetota</taxon>
        <taxon>Actinomycetes</taxon>
        <taxon>Pseudonocardiales</taxon>
        <taxon>Pseudonocardiaceae</taxon>
        <taxon>Saccharopolyspora</taxon>
    </lineage>
</organism>
<evidence type="ECO:0000313" key="2">
    <source>
        <dbReference type="EMBL" id="KEI44097.1"/>
    </source>
</evidence>
<dbReference type="Pfam" id="PF02698">
    <property type="entry name" value="DUF218"/>
    <property type="match status" value="1"/>
</dbReference>
<dbReference type="Proteomes" id="UP000031419">
    <property type="component" value="Unassembled WGS sequence"/>
</dbReference>
<dbReference type="RefSeq" id="WP_029719930.1">
    <property type="nucleotide sequence ID" value="NZ_JAJUIW010000058.1"/>
</dbReference>
<dbReference type="CDD" id="cd06259">
    <property type="entry name" value="YdcF-like"/>
    <property type="match status" value="1"/>
</dbReference>
<dbReference type="Gene3D" id="3.40.50.620">
    <property type="entry name" value="HUPs"/>
    <property type="match status" value="1"/>
</dbReference>
<dbReference type="InterPro" id="IPR014729">
    <property type="entry name" value="Rossmann-like_a/b/a_fold"/>
</dbReference>
<gene>
    <name evidence="2" type="ORF">GU90_11500</name>
</gene>
<dbReference type="eggNOG" id="COG1434">
    <property type="taxonomic scope" value="Bacteria"/>
</dbReference>
<dbReference type="EMBL" id="JNVU01000029">
    <property type="protein sequence ID" value="KEI44097.1"/>
    <property type="molecule type" value="Genomic_DNA"/>
</dbReference>
<proteinExistence type="predicted"/>